<proteinExistence type="predicted"/>
<dbReference type="Pfam" id="PF00534">
    <property type="entry name" value="Glycos_transf_1"/>
    <property type="match status" value="1"/>
</dbReference>
<keyword evidence="1" id="KW-0812">Transmembrane</keyword>
<evidence type="ECO:0000313" key="4">
    <source>
        <dbReference type="Proteomes" id="UP000179099"/>
    </source>
</evidence>
<accession>A0A1G2F8G0</accession>
<feature type="transmembrane region" description="Helical" evidence="1">
    <location>
        <begin position="59"/>
        <end position="78"/>
    </location>
</feature>
<evidence type="ECO:0000259" key="2">
    <source>
        <dbReference type="Pfam" id="PF00534"/>
    </source>
</evidence>
<evidence type="ECO:0000313" key="3">
    <source>
        <dbReference type="EMBL" id="OGZ34356.1"/>
    </source>
</evidence>
<feature type="domain" description="Glycosyl transferase family 1" evidence="2">
    <location>
        <begin position="558"/>
        <end position="710"/>
    </location>
</feature>
<sequence length="733" mass="83509">MKNNRNIKILIATGIYPPDVGGPAQYAKNLAEEFGRQGNSVKILSYQTEKKLPPILRHFFYFFKVLFNLPGSGLVVALDTFSVGLPAVAAARIMGKKIIVRVGGDFLWESYTERTGDLITLSEFYGIRPALSDKEKIILFMTQFVLKKCSVLVFSTDWQKNIWEKAYRISPEKCRVIENFYGDKMPDFKPKEKNFIWAGRPIKLKNIGALKEAFDEAAKEDNGLILEIFTDLPHQSLLEKLKACYAVILPSLSEVSPNFILDAISVSKPFILTKETGFYEKLKNTGIFIDPFDKKDIKNKILFLADRNNYQEYKKRIADFNFLHSWQEIAEDFLSVYEELGASLEFSGEKKADFAPGENKKNSNRMKILSIGSDRNLFKENSAVRQRIIEYGSLADELHVIVFSKNEFLQRQISRNIYLYSTGSLSRWLYPFDAARLGNIIVGGEDNWLVTVQDPFEAALAGYLIKRKSRAKLYIQIHGDFLSPYFWQESFLNKIRVWLAKFLLPKAEGIRVVSSRIRESLKDIKIKNEPIILPIFVDAEKIKKSPVKTDLRQKYPQFDFVILMASRLVKVKNIDLAIEAMSAIISSFPKTGLIIVGEGREKETLDTKVKSLILSDNIIFEPWSDDLVSYYKTADLFLLTSNHEGYGLTAAEAMAAGCPLIITDVGCAGELIKNEYNGLVINIGDKKALARAIARVIKDPPLRQILKNNALESVKRLMTKEEYLKQYKQSWQI</sequence>
<name>A0A1G2F8G0_9BACT</name>
<gene>
    <name evidence="3" type="ORF">A2Y98_00975</name>
</gene>
<dbReference type="InterPro" id="IPR001296">
    <property type="entry name" value="Glyco_trans_1"/>
</dbReference>
<dbReference type="EMBL" id="MHMW01000013">
    <property type="protein sequence ID" value="OGZ34356.1"/>
    <property type="molecule type" value="Genomic_DNA"/>
</dbReference>
<evidence type="ECO:0000256" key="1">
    <source>
        <dbReference type="SAM" id="Phobius"/>
    </source>
</evidence>
<protein>
    <recommendedName>
        <fullName evidence="2">Glycosyl transferase family 1 domain-containing protein</fullName>
    </recommendedName>
</protein>
<dbReference type="Gene3D" id="3.40.50.2000">
    <property type="entry name" value="Glycogen Phosphorylase B"/>
    <property type="match status" value="4"/>
</dbReference>
<dbReference type="PANTHER" id="PTHR12526">
    <property type="entry name" value="GLYCOSYLTRANSFERASE"/>
    <property type="match status" value="1"/>
</dbReference>
<keyword evidence="1" id="KW-0472">Membrane</keyword>
<comment type="caution">
    <text evidence="3">The sequence shown here is derived from an EMBL/GenBank/DDBJ whole genome shotgun (WGS) entry which is preliminary data.</text>
</comment>
<keyword evidence="1" id="KW-1133">Transmembrane helix</keyword>
<dbReference type="Proteomes" id="UP000179099">
    <property type="component" value="Unassembled WGS sequence"/>
</dbReference>
<dbReference type="SUPFAM" id="SSF53756">
    <property type="entry name" value="UDP-Glycosyltransferase/glycogen phosphorylase"/>
    <property type="match status" value="2"/>
</dbReference>
<organism evidence="3 4">
    <name type="scientific">Candidatus Portnoybacteria bacterium RBG_19FT_COMBO_36_7</name>
    <dbReference type="NCBI Taxonomy" id="1801992"/>
    <lineage>
        <taxon>Bacteria</taxon>
        <taxon>Candidatus Portnoyibacteriota</taxon>
    </lineage>
</organism>
<dbReference type="STRING" id="1801992.A2Y98_00975"/>
<reference evidence="3 4" key="1">
    <citation type="journal article" date="2016" name="Nat. Commun.">
        <title>Thousands of microbial genomes shed light on interconnected biogeochemical processes in an aquifer system.</title>
        <authorList>
            <person name="Anantharaman K."/>
            <person name="Brown C.T."/>
            <person name="Hug L.A."/>
            <person name="Sharon I."/>
            <person name="Castelle C.J."/>
            <person name="Probst A.J."/>
            <person name="Thomas B.C."/>
            <person name="Singh A."/>
            <person name="Wilkins M.J."/>
            <person name="Karaoz U."/>
            <person name="Brodie E.L."/>
            <person name="Williams K.H."/>
            <person name="Hubbard S.S."/>
            <person name="Banfield J.F."/>
        </authorList>
    </citation>
    <scope>NUCLEOTIDE SEQUENCE [LARGE SCALE GENOMIC DNA]</scope>
</reference>
<dbReference type="AlphaFoldDB" id="A0A1G2F8G0"/>
<dbReference type="CDD" id="cd03801">
    <property type="entry name" value="GT4_PimA-like"/>
    <property type="match status" value="2"/>
</dbReference>
<dbReference type="GO" id="GO:0016757">
    <property type="term" value="F:glycosyltransferase activity"/>
    <property type="evidence" value="ECO:0007669"/>
    <property type="project" value="InterPro"/>
</dbReference>